<evidence type="ECO:0000256" key="1">
    <source>
        <dbReference type="SAM" id="MobiDB-lite"/>
    </source>
</evidence>
<feature type="compositionally biased region" description="Basic residues" evidence="1">
    <location>
        <begin position="358"/>
        <end position="368"/>
    </location>
</feature>
<evidence type="ECO:0000259" key="2">
    <source>
        <dbReference type="PROSITE" id="PS50943"/>
    </source>
</evidence>
<gene>
    <name evidence="3" type="ORF">EKD16_24780</name>
</gene>
<reference evidence="3 4" key="1">
    <citation type="submission" date="2019-02" db="EMBL/GenBank/DDBJ databases">
        <authorList>
            <person name="Khodamoradi S."/>
            <person name="Hahnke R.L."/>
            <person name="Kaempfer P."/>
            <person name="Schumann P."/>
            <person name="Rohde M."/>
            <person name="Steinert M."/>
            <person name="Luzhetskyy A."/>
            <person name="Wink J."/>
            <person name="Ruckert C."/>
        </authorList>
    </citation>
    <scope>NUCLEOTIDE SEQUENCE [LARGE SCALE GENOMIC DNA]</scope>
    <source>
        <strain evidence="3 4">M2</strain>
    </source>
</reference>
<dbReference type="Gene3D" id="1.10.260.40">
    <property type="entry name" value="lambda repressor-like DNA-binding domains"/>
    <property type="match status" value="1"/>
</dbReference>
<feature type="region of interest" description="Disordered" evidence="1">
    <location>
        <begin position="91"/>
        <end position="110"/>
    </location>
</feature>
<evidence type="ECO:0000313" key="4">
    <source>
        <dbReference type="Proteomes" id="UP000292235"/>
    </source>
</evidence>
<keyword evidence="4" id="KW-1185">Reference proteome</keyword>
<dbReference type="InterPro" id="IPR010982">
    <property type="entry name" value="Lambda_DNA-bd_dom_sf"/>
</dbReference>
<dbReference type="Proteomes" id="UP000292235">
    <property type="component" value="Chromosome"/>
</dbReference>
<accession>A0A4P6Q7D1</accession>
<dbReference type="CDD" id="cd00093">
    <property type="entry name" value="HTH_XRE"/>
    <property type="match status" value="1"/>
</dbReference>
<dbReference type="SUPFAM" id="SSF47413">
    <property type="entry name" value="lambda repressor-like DNA-binding domains"/>
    <property type="match status" value="1"/>
</dbReference>
<dbReference type="GO" id="GO:0003677">
    <property type="term" value="F:DNA binding"/>
    <property type="evidence" value="ECO:0007669"/>
    <property type="project" value="InterPro"/>
</dbReference>
<feature type="compositionally biased region" description="Basic and acidic residues" evidence="1">
    <location>
        <begin position="98"/>
        <end position="110"/>
    </location>
</feature>
<dbReference type="RefSeq" id="WP_242677152.1">
    <property type="nucleotide sequence ID" value="NZ_CP036455.1"/>
</dbReference>
<dbReference type="PROSITE" id="PS50943">
    <property type="entry name" value="HTH_CROC1"/>
    <property type="match status" value="1"/>
</dbReference>
<feature type="domain" description="HTH cro/C1-type" evidence="2">
    <location>
        <begin position="9"/>
        <end position="69"/>
    </location>
</feature>
<dbReference type="EMBL" id="CP036455">
    <property type="protein sequence ID" value="QBI56698.1"/>
    <property type="molecule type" value="Genomic_DNA"/>
</dbReference>
<dbReference type="Pfam" id="PF01381">
    <property type="entry name" value="HTH_3"/>
    <property type="match status" value="1"/>
</dbReference>
<organism evidence="3 4">
    <name type="scientific">Streptomonospora litoralis</name>
    <dbReference type="NCBI Taxonomy" id="2498135"/>
    <lineage>
        <taxon>Bacteria</taxon>
        <taxon>Bacillati</taxon>
        <taxon>Actinomycetota</taxon>
        <taxon>Actinomycetes</taxon>
        <taxon>Streptosporangiales</taxon>
        <taxon>Nocardiopsidaceae</taxon>
        <taxon>Streptomonospora</taxon>
    </lineage>
</organism>
<sequence>MAEGRPELLKSRRRELGWSQARLAEALCAESGRATVTRQEVYRWESGRRIPKFWLPHLSAVLHVPRARMEQAIARSRTGVSPDLAELLPDDESAVSLRDPDGGRRRAGRSDAARLSARVHALRLADDFVPGKDLAGSAFAELDAAVLQLKQGANSEAVQREMETSVGEFAQIAGWIASDAGWHNAAERTYRLGLAVAREAGDTTLAGQLAGCLAYQWSNTGRETEGTALAEAALAEAGAGAPPRARAIFWDRLAWAHTKAADPSAAVRALGEAEAALSRHGDEDDPAWLYWVDEGELRVMEARVFTELHRPLRAVPLLEQVLSRYDTTHTRTRALPVLAGRRVCRRERARTGGDRGPHHARHLGPTRQ</sequence>
<name>A0A4P6Q7D1_9ACTN</name>
<dbReference type="KEGG" id="strr:EKD16_24780"/>
<evidence type="ECO:0000313" key="3">
    <source>
        <dbReference type="EMBL" id="QBI56698.1"/>
    </source>
</evidence>
<protein>
    <submittedName>
        <fullName evidence="3">Protein involved in sporulation</fullName>
    </submittedName>
</protein>
<dbReference type="AlphaFoldDB" id="A0A4P6Q7D1"/>
<dbReference type="InterPro" id="IPR001387">
    <property type="entry name" value="Cro/C1-type_HTH"/>
</dbReference>
<proteinExistence type="predicted"/>
<feature type="region of interest" description="Disordered" evidence="1">
    <location>
        <begin position="347"/>
        <end position="368"/>
    </location>
</feature>